<dbReference type="STRING" id="861299.J421_0866"/>
<evidence type="ECO:0000313" key="2">
    <source>
        <dbReference type="Proteomes" id="UP000019151"/>
    </source>
</evidence>
<keyword evidence="2" id="KW-1185">Reference proteome</keyword>
<gene>
    <name evidence="1" type="ORF">J421_0866</name>
</gene>
<evidence type="ECO:0000313" key="1">
    <source>
        <dbReference type="EMBL" id="AHG88403.1"/>
    </source>
</evidence>
<sequence>MRVAYVTAAVQPSVDVAPLPWVWHHDALAARGIDIVHVDAASPDAFGRAYDAMILHVWLDWKNPRRFVPSRILPVMEAYAAYRARFPETVQIVLNHTDMSRRPYATPYWRPGDPVLYRTPAYDRAELAPFPAESIHAYEKVWGAPRFVDGARPRGGLGVRRRARVLLGNLGTASELARAAGAALGGRTYAAGFVGQPTGPRGYRERVARETARVGVGLCVRGHFLDAASHDALMARCRIIVCPRGWGEQSARHWDAWRSGKPVLTDRDCDAVEMIPGCRLRAGVHYLVYDDPRDIPDLVTDWTRPSRRDDLDAIAAAGRAAAEDYDALGRIERFLRVVVPNAAPSARRAAGTPGRS</sequence>
<accession>W0RG83</accession>
<proteinExistence type="predicted"/>
<dbReference type="AlphaFoldDB" id="W0RG83"/>
<dbReference type="KEGG" id="gba:J421_0866"/>
<dbReference type="HOGENOM" id="CLU_777928_0_0_0"/>
<protein>
    <submittedName>
        <fullName evidence="1">Uncharacterized protein</fullName>
    </submittedName>
</protein>
<dbReference type="EMBL" id="CP007128">
    <property type="protein sequence ID" value="AHG88403.1"/>
    <property type="molecule type" value="Genomic_DNA"/>
</dbReference>
<dbReference type="InParanoid" id="W0RG83"/>
<name>W0RG83_9BACT</name>
<dbReference type="Proteomes" id="UP000019151">
    <property type="component" value="Chromosome"/>
</dbReference>
<organism evidence="1 2">
    <name type="scientific">Gemmatirosa kalamazoonensis</name>
    <dbReference type="NCBI Taxonomy" id="861299"/>
    <lineage>
        <taxon>Bacteria</taxon>
        <taxon>Pseudomonadati</taxon>
        <taxon>Gemmatimonadota</taxon>
        <taxon>Gemmatimonadia</taxon>
        <taxon>Gemmatimonadales</taxon>
        <taxon>Gemmatimonadaceae</taxon>
        <taxon>Gemmatirosa</taxon>
    </lineage>
</organism>
<dbReference type="RefSeq" id="WP_025409943.1">
    <property type="nucleotide sequence ID" value="NZ_CP007128.1"/>
</dbReference>
<reference evidence="1 2" key="1">
    <citation type="journal article" date="2014" name="Genome Announc.">
        <title>Genome Sequence and Methylome of Soil Bacterium Gemmatirosa kalamazoonensis KBS708T, a Member of the Rarely Cultivated Gemmatimonadetes Phylum.</title>
        <authorList>
            <person name="Debruyn J.M."/>
            <person name="Radosevich M."/>
            <person name="Wommack K.E."/>
            <person name="Polson S.W."/>
            <person name="Hauser L.J."/>
            <person name="Fawaz M.N."/>
            <person name="Korlach J."/>
            <person name="Tsai Y.C."/>
        </authorList>
    </citation>
    <scope>NUCLEOTIDE SEQUENCE [LARGE SCALE GENOMIC DNA]</scope>
    <source>
        <strain evidence="1 2">KBS708</strain>
    </source>
</reference>